<accession>A0ABY4HMI5</accession>
<organism evidence="2 3">
    <name type="scientific">Flavobacterium sediminilitoris</name>
    <dbReference type="NCBI Taxonomy" id="2024526"/>
    <lineage>
        <taxon>Bacteria</taxon>
        <taxon>Pseudomonadati</taxon>
        <taxon>Bacteroidota</taxon>
        <taxon>Flavobacteriia</taxon>
        <taxon>Flavobacteriales</taxon>
        <taxon>Flavobacteriaceae</taxon>
        <taxon>Flavobacterium</taxon>
    </lineage>
</organism>
<protein>
    <submittedName>
        <fullName evidence="2">DUF2807 domain-containing protein</fullName>
    </submittedName>
</protein>
<dbReference type="InterPro" id="IPR021255">
    <property type="entry name" value="DUF2807"/>
</dbReference>
<sequence length="277" mass="30842">MKKITLLLLVFLTTTITFSQKKEKIKGSRVITHTIKEVESFENIEVEDNVEIFLVKADTSSIEIEADDNLHDVIDFSVVANTLRITTLKNVSSSKKFSIRVNYAADLKQITAKNEARINALNELQLENVIVKNYDNSASFLNVNSTTFTLILNDKSEAEINVKAENTTLELSKNADLKALIASPEVKLDMYEKAKAKIEGDVSNLKIRLDNNAYLTANKFPAKSIELAIEGYAKCLINAVNDISISASGKTTIELLGEPKIDMKQFTNSATLYKKEN</sequence>
<reference evidence="2" key="1">
    <citation type="submission" date="2021-12" db="EMBL/GenBank/DDBJ databases">
        <authorList>
            <person name="Cha I.-T."/>
            <person name="Lee K.-E."/>
            <person name="Park S.-J."/>
        </authorList>
    </citation>
    <scope>NUCLEOTIDE SEQUENCE</scope>
    <source>
        <strain evidence="2">YSM-43</strain>
    </source>
</reference>
<proteinExistence type="predicted"/>
<evidence type="ECO:0000259" key="1">
    <source>
        <dbReference type="Pfam" id="PF10988"/>
    </source>
</evidence>
<dbReference type="EMBL" id="CP090145">
    <property type="protein sequence ID" value="UOX33895.1"/>
    <property type="molecule type" value="Genomic_DNA"/>
</dbReference>
<dbReference type="RefSeq" id="WP_045971922.1">
    <property type="nucleotide sequence ID" value="NZ_CP090145.1"/>
</dbReference>
<reference evidence="2" key="2">
    <citation type="submission" date="2022-04" db="EMBL/GenBank/DDBJ databases">
        <title>Complete Genome Sequence of Flavobacterium sediminilitoris YSM-43, Isolated from a Tidal Sediment.</title>
        <authorList>
            <person name="Lee P.A."/>
        </authorList>
    </citation>
    <scope>NUCLEOTIDE SEQUENCE</scope>
    <source>
        <strain evidence="2">YSM-43</strain>
    </source>
</reference>
<feature type="domain" description="Putative auto-transporter adhesin head GIN" evidence="1">
    <location>
        <begin position="41"/>
        <end position="259"/>
    </location>
</feature>
<dbReference type="Gene3D" id="2.160.20.120">
    <property type="match status" value="1"/>
</dbReference>
<gene>
    <name evidence="2" type="ORF">LXD69_17910</name>
</gene>
<evidence type="ECO:0000313" key="2">
    <source>
        <dbReference type="EMBL" id="UOX33895.1"/>
    </source>
</evidence>
<dbReference type="Pfam" id="PF10988">
    <property type="entry name" value="DUF2807"/>
    <property type="match status" value="1"/>
</dbReference>
<evidence type="ECO:0000313" key="3">
    <source>
        <dbReference type="Proteomes" id="UP000830454"/>
    </source>
</evidence>
<keyword evidence="3" id="KW-1185">Reference proteome</keyword>
<dbReference type="Proteomes" id="UP000830454">
    <property type="component" value="Chromosome"/>
</dbReference>
<name>A0ABY4HMI5_9FLAO</name>